<feature type="region of interest" description="Disordered" evidence="1">
    <location>
        <begin position="1"/>
        <end position="32"/>
    </location>
</feature>
<evidence type="ECO:0000313" key="2">
    <source>
        <dbReference type="EMBL" id="WQC00921.1"/>
    </source>
</evidence>
<dbReference type="Proteomes" id="UP001322481">
    <property type="component" value="Chromosome"/>
</dbReference>
<gene>
    <name evidence="2" type="ORF">U0R22_005132</name>
</gene>
<proteinExistence type="predicted"/>
<name>A0ABZ0VUH3_9HYPH</name>
<evidence type="ECO:0000256" key="1">
    <source>
        <dbReference type="SAM" id="MobiDB-lite"/>
    </source>
</evidence>
<evidence type="ECO:0000313" key="3">
    <source>
        <dbReference type="Proteomes" id="UP001322481"/>
    </source>
</evidence>
<feature type="region of interest" description="Disordered" evidence="1">
    <location>
        <begin position="56"/>
        <end position="91"/>
    </location>
</feature>
<evidence type="ECO:0008006" key="4">
    <source>
        <dbReference type="Google" id="ProtNLM"/>
    </source>
</evidence>
<organism evidence="2 3">
    <name type="scientific">Mesorhizobium huakuii</name>
    <dbReference type="NCBI Taxonomy" id="28104"/>
    <lineage>
        <taxon>Bacteria</taxon>
        <taxon>Pseudomonadati</taxon>
        <taxon>Pseudomonadota</taxon>
        <taxon>Alphaproteobacteria</taxon>
        <taxon>Hyphomicrobiales</taxon>
        <taxon>Phyllobacteriaceae</taxon>
        <taxon>Mesorhizobium</taxon>
    </lineage>
</organism>
<reference evidence="2 3" key="1">
    <citation type="submission" date="2023-11" db="EMBL/GenBank/DDBJ databases">
        <authorList>
            <person name="Panchal A.K."/>
            <person name="Meaney J.S."/>
            <person name="Karas B.J."/>
            <person name="diCenzo G.C."/>
        </authorList>
    </citation>
    <scope>NUCLEOTIDE SEQUENCE [LARGE SCALE GENOMIC DNA]</scope>
    <source>
        <strain evidence="2 3">NZP2235</strain>
    </source>
</reference>
<dbReference type="EMBL" id="CP139858">
    <property type="protein sequence ID" value="WQC00921.1"/>
    <property type="molecule type" value="Genomic_DNA"/>
</dbReference>
<accession>A0ABZ0VUH3</accession>
<keyword evidence="3" id="KW-1185">Reference proteome</keyword>
<protein>
    <recommendedName>
        <fullName evidence="4">Propionyl-coenzyme A carboxylase alpha polypeptide</fullName>
    </recommendedName>
</protein>
<dbReference type="RefSeq" id="WP_322415718.1">
    <property type="nucleotide sequence ID" value="NZ_CP139858.1"/>
</dbReference>
<sequence>MMPDLSCRHPRVSGEALSLGTKRKRSGSLGLTEPFHRNFPQYSNLRGFFTPKKAVLQKSSPLSPKETANEAGGNEKTAAIARGRLGKSLGA</sequence>